<dbReference type="CDD" id="cd18646">
    <property type="entry name" value="CD_Cbx7"/>
    <property type="match status" value="1"/>
</dbReference>
<dbReference type="Pfam" id="PF17218">
    <property type="entry name" value="CBX7_C"/>
    <property type="match status" value="1"/>
</dbReference>
<feature type="domain" description="Chromo" evidence="7">
    <location>
        <begin position="11"/>
        <end position="69"/>
    </location>
</feature>
<dbReference type="SMART" id="SM00298">
    <property type="entry name" value="CHROMO"/>
    <property type="match status" value="1"/>
</dbReference>
<dbReference type="InterPro" id="IPR043000">
    <property type="entry name" value="CBX7"/>
</dbReference>
<keyword evidence="2" id="KW-0678">Repressor</keyword>
<evidence type="ECO:0000313" key="9">
    <source>
        <dbReference type="Proteomes" id="UP000261660"/>
    </source>
</evidence>
<dbReference type="GO" id="GO:0000122">
    <property type="term" value="P:negative regulation of transcription by RNA polymerase II"/>
    <property type="evidence" value="ECO:0007669"/>
    <property type="project" value="TreeGrafter"/>
</dbReference>
<dbReference type="InterPro" id="IPR023780">
    <property type="entry name" value="Chromo_domain"/>
</dbReference>
<dbReference type="InterPro" id="IPR033773">
    <property type="entry name" value="CBX7_C"/>
</dbReference>
<evidence type="ECO:0000256" key="2">
    <source>
        <dbReference type="ARBA" id="ARBA00022491"/>
    </source>
</evidence>
<keyword evidence="9" id="KW-1185">Reference proteome</keyword>
<reference evidence="8" key="2">
    <citation type="submission" date="2025-09" db="UniProtKB">
        <authorList>
            <consortium name="Ensembl"/>
        </authorList>
    </citation>
    <scope>IDENTIFICATION</scope>
</reference>
<comment type="subcellular location">
    <subcellularLocation>
        <location evidence="1">Nucleus</location>
    </subcellularLocation>
</comment>
<evidence type="ECO:0000256" key="1">
    <source>
        <dbReference type="ARBA" id="ARBA00004123"/>
    </source>
</evidence>
<dbReference type="Pfam" id="PF00385">
    <property type="entry name" value="Chromo"/>
    <property type="match status" value="1"/>
</dbReference>
<keyword evidence="3" id="KW-0805">Transcription regulation</keyword>
<dbReference type="GO" id="GO:0035102">
    <property type="term" value="C:PRC1 complex"/>
    <property type="evidence" value="ECO:0007669"/>
    <property type="project" value="InterPro"/>
</dbReference>
<proteinExistence type="predicted"/>
<dbReference type="Proteomes" id="UP000261660">
    <property type="component" value="Unplaced"/>
</dbReference>
<sequence length="154" mass="17731">MELSAIGEQVFAVESVLKKRVRKGNVEYLLKWKGWPPKYSTWEPEEHILDQRLVQAYEEKEQRDRALGHRRKGSKTKRLLLCVPPRPLQSNSWSSAIEPDELTASEKPDRDDIWRPIIGAGEVTVTDVTLNSLTVTFRESRVAKGFFRDLGLEV</sequence>
<accession>A0A3Q3E7J3</accession>
<dbReference type="PROSITE" id="PS50013">
    <property type="entry name" value="CHROMO_2"/>
    <property type="match status" value="1"/>
</dbReference>
<keyword evidence="4" id="KW-0804">Transcription</keyword>
<dbReference type="PRINTS" id="PR00504">
    <property type="entry name" value="CHROMODOMAIN"/>
</dbReference>
<evidence type="ECO:0000256" key="5">
    <source>
        <dbReference type="ARBA" id="ARBA00023242"/>
    </source>
</evidence>
<keyword evidence="5" id="KW-0539">Nucleus</keyword>
<dbReference type="SUPFAM" id="SSF54160">
    <property type="entry name" value="Chromo domain-like"/>
    <property type="match status" value="1"/>
</dbReference>
<dbReference type="PANTHER" id="PTHR47277">
    <property type="entry name" value="CHROMOBOX PROTEIN HOMOLOG 7"/>
    <property type="match status" value="1"/>
</dbReference>
<evidence type="ECO:0000259" key="7">
    <source>
        <dbReference type="PROSITE" id="PS50013"/>
    </source>
</evidence>
<evidence type="ECO:0000313" key="8">
    <source>
        <dbReference type="Ensembl" id="ENSLBEP00000003360.1"/>
    </source>
</evidence>
<dbReference type="GeneTree" id="ENSGT00940000158365"/>
<reference evidence="8" key="1">
    <citation type="submission" date="2025-08" db="UniProtKB">
        <authorList>
            <consortium name="Ensembl"/>
        </authorList>
    </citation>
    <scope>IDENTIFICATION</scope>
</reference>
<protein>
    <submittedName>
        <fullName evidence="8">Chromobox homolog 7b</fullName>
    </submittedName>
</protein>
<dbReference type="InterPro" id="IPR023779">
    <property type="entry name" value="Chromodomain_CS"/>
</dbReference>
<evidence type="ECO:0000256" key="6">
    <source>
        <dbReference type="SAM" id="MobiDB-lite"/>
    </source>
</evidence>
<dbReference type="InterPro" id="IPR000953">
    <property type="entry name" value="Chromo/chromo_shadow_dom"/>
</dbReference>
<dbReference type="InterPro" id="IPR017984">
    <property type="entry name" value="Chromo_dom_subgr"/>
</dbReference>
<evidence type="ECO:0000256" key="4">
    <source>
        <dbReference type="ARBA" id="ARBA00023163"/>
    </source>
</evidence>
<organism evidence="8 9">
    <name type="scientific">Labrus bergylta</name>
    <name type="common">ballan wrasse</name>
    <dbReference type="NCBI Taxonomy" id="56723"/>
    <lineage>
        <taxon>Eukaryota</taxon>
        <taxon>Metazoa</taxon>
        <taxon>Chordata</taxon>
        <taxon>Craniata</taxon>
        <taxon>Vertebrata</taxon>
        <taxon>Euteleostomi</taxon>
        <taxon>Actinopterygii</taxon>
        <taxon>Neopterygii</taxon>
        <taxon>Teleostei</taxon>
        <taxon>Neoteleostei</taxon>
        <taxon>Acanthomorphata</taxon>
        <taxon>Eupercaria</taxon>
        <taxon>Labriformes</taxon>
        <taxon>Labridae</taxon>
        <taxon>Labrus</taxon>
    </lineage>
</organism>
<feature type="region of interest" description="Disordered" evidence="6">
    <location>
        <begin position="87"/>
        <end position="107"/>
    </location>
</feature>
<dbReference type="PANTHER" id="PTHR47277:SF1">
    <property type="entry name" value="CHROMOBOX PROTEIN HOMOLOG 7"/>
    <property type="match status" value="1"/>
</dbReference>
<dbReference type="FunFam" id="2.40.50.40:FF:000006">
    <property type="entry name" value="Chromobox protein homolog 7"/>
    <property type="match status" value="1"/>
</dbReference>
<dbReference type="Gene3D" id="2.40.50.40">
    <property type="match status" value="1"/>
</dbReference>
<dbReference type="Ensembl" id="ENSLBET00000003532.1">
    <property type="protein sequence ID" value="ENSLBEP00000003360.1"/>
    <property type="gene ID" value="ENSLBEG00000002577.1"/>
</dbReference>
<dbReference type="InterPro" id="IPR016197">
    <property type="entry name" value="Chromo-like_dom_sf"/>
</dbReference>
<evidence type="ECO:0000256" key="3">
    <source>
        <dbReference type="ARBA" id="ARBA00023015"/>
    </source>
</evidence>
<dbReference type="PROSITE" id="PS00598">
    <property type="entry name" value="CHROMO_1"/>
    <property type="match status" value="1"/>
</dbReference>
<dbReference type="AlphaFoldDB" id="A0A3Q3E7J3"/>
<name>A0A3Q3E7J3_9LABR</name>